<evidence type="ECO:0000313" key="2">
    <source>
        <dbReference type="EMBL" id="GAI98083.1"/>
    </source>
</evidence>
<organism evidence="2">
    <name type="scientific">marine sediment metagenome</name>
    <dbReference type="NCBI Taxonomy" id="412755"/>
    <lineage>
        <taxon>unclassified sequences</taxon>
        <taxon>metagenomes</taxon>
        <taxon>ecological metagenomes</taxon>
    </lineage>
</organism>
<accession>X1SYS2</accession>
<dbReference type="PANTHER" id="PTHR30562:SF1">
    <property type="entry name" value="UVRABC SYSTEM PROTEIN C"/>
    <property type="match status" value="1"/>
</dbReference>
<dbReference type="SUPFAM" id="SSF47781">
    <property type="entry name" value="RuvA domain 2-like"/>
    <property type="match status" value="1"/>
</dbReference>
<dbReference type="InterPro" id="IPR050066">
    <property type="entry name" value="UvrABC_protein_C"/>
</dbReference>
<gene>
    <name evidence="2" type="ORF">S12H4_39166</name>
</gene>
<dbReference type="EMBL" id="BARW01023645">
    <property type="protein sequence ID" value="GAI98083.1"/>
    <property type="molecule type" value="Genomic_DNA"/>
</dbReference>
<dbReference type="PROSITE" id="PS50165">
    <property type="entry name" value="UVRC"/>
    <property type="match status" value="1"/>
</dbReference>
<dbReference type="InterPro" id="IPR010994">
    <property type="entry name" value="RuvA_2-like"/>
</dbReference>
<feature type="non-terminal residue" evidence="2">
    <location>
        <position position="1"/>
    </location>
</feature>
<proteinExistence type="predicted"/>
<dbReference type="GO" id="GO:0006974">
    <property type="term" value="P:DNA damage response"/>
    <property type="evidence" value="ECO:0007669"/>
    <property type="project" value="TreeGrafter"/>
</dbReference>
<feature type="domain" description="UvrC family homology region profile" evidence="1">
    <location>
        <begin position="4"/>
        <end position="48"/>
    </location>
</feature>
<sequence length="166" mass="18792">KSTPDDVAMMKEVLKRRYNMILKRNLELPDLIVVDGGKGQLNAGISVLKELGLEIPVIGLAKKYEEIYLPNQKEPIILPKNSHLLKLLQRVRDESHRFSIRLHKIQRKKRIITSVLDNIKGVGPISRNKLLNVFGSVDTIKKASLNEISQVVGKKLASEILKELDK</sequence>
<dbReference type="PANTHER" id="PTHR30562">
    <property type="entry name" value="UVRC/OXIDOREDUCTASE"/>
    <property type="match status" value="1"/>
</dbReference>
<dbReference type="Gene3D" id="3.30.420.340">
    <property type="entry name" value="UvrC, RNAse H endonuclease domain"/>
    <property type="match status" value="1"/>
</dbReference>
<dbReference type="InterPro" id="IPR038476">
    <property type="entry name" value="UvrC_RNase_H_dom_sf"/>
</dbReference>
<dbReference type="Pfam" id="PF14520">
    <property type="entry name" value="HHH_5"/>
    <property type="match status" value="1"/>
</dbReference>
<dbReference type="Gene3D" id="1.10.150.20">
    <property type="entry name" value="5' to 3' exonuclease, C-terminal subdomain"/>
    <property type="match status" value="1"/>
</dbReference>
<dbReference type="InterPro" id="IPR001162">
    <property type="entry name" value="UvrC_RNase_H_dom"/>
</dbReference>
<reference evidence="2" key="1">
    <citation type="journal article" date="2014" name="Front. Microbiol.">
        <title>High frequency of phylogenetically diverse reductive dehalogenase-homologous genes in deep subseafloor sedimentary metagenomes.</title>
        <authorList>
            <person name="Kawai M."/>
            <person name="Futagami T."/>
            <person name="Toyoda A."/>
            <person name="Takaki Y."/>
            <person name="Nishi S."/>
            <person name="Hori S."/>
            <person name="Arai W."/>
            <person name="Tsubouchi T."/>
            <person name="Morono Y."/>
            <person name="Uchiyama I."/>
            <person name="Ito T."/>
            <person name="Fujiyama A."/>
            <person name="Inagaki F."/>
            <person name="Takami H."/>
        </authorList>
    </citation>
    <scope>NUCLEOTIDE SEQUENCE</scope>
    <source>
        <strain evidence="2">Expedition CK06-06</strain>
    </source>
</reference>
<dbReference type="GO" id="GO:0009380">
    <property type="term" value="C:excinuclease repair complex"/>
    <property type="evidence" value="ECO:0007669"/>
    <property type="project" value="TreeGrafter"/>
</dbReference>
<name>X1SYS2_9ZZZZ</name>
<dbReference type="GO" id="GO:0009381">
    <property type="term" value="F:excinuclease ABC activity"/>
    <property type="evidence" value="ECO:0007669"/>
    <property type="project" value="InterPro"/>
</dbReference>
<dbReference type="Pfam" id="PF08459">
    <property type="entry name" value="UvrC_RNaseH_dom"/>
    <property type="match status" value="1"/>
</dbReference>
<dbReference type="AlphaFoldDB" id="X1SYS2"/>
<comment type="caution">
    <text evidence="2">The sequence shown here is derived from an EMBL/GenBank/DDBJ whole genome shotgun (WGS) entry which is preliminary data.</text>
</comment>
<protein>
    <recommendedName>
        <fullName evidence="1">UvrC family homology region profile domain-containing protein</fullName>
    </recommendedName>
</protein>
<evidence type="ECO:0000259" key="1">
    <source>
        <dbReference type="PROSITE" id="PS50165"/>
    </source>
</evidence>